<name>A0A077ZFE2_TRITR</name>
<dbReference type="Proteomes" id="UP000030665">
    <property type="component" value="Unassembled WGS sequence"/>
</dbReference>
<reference evidence="1" key="2">
    <citation type="submission" date="2014-03" db="EMBL/GenBank/DDBJ databases">
        <title>The whipworm genome and dual-species transcriptomics of an intimate host-pathogen interaction.</title>
        <authorList>
            <person name="Foth B.J."/>
            <person name="Tsai I.J."/>
            <person name="Reid A.J."/>
            <person name="Bancroft A.J."/>
            <person name="Nichol S."/>
            <person name="Tracey A."/>
            <person name="Holroyd N."/>
            <person name="Cotton J.A."/>
            <person name="Stanley E.J."/>
            <person name="Zarowiecki M."/>
            <person name="Liu J.Z."/>
            <person name="Huckvale T."/>
            <person name="Cooper P.J."/>
            <person name="Grencis R.K."/>
            <person name="Berriman M."/>
        </authorList>
    </citation>
    <scope>NUCLEOTIDE SEQUENCE [LARGE SCALE GENOMIC DNA]</scope>
</reference>
<reference evidence="1" key="1">
    <citation type="submission" date="2014-01" db="EMBL/GenBank/DDBJ databases">
        <authorList>
            <person name="Aslett M."/>
        </authorList>
    </citation>
    <scope>NUCLEOTIDE SEQUENCE</scope>
</reference>
<evidence type="ECO:0000313" key="2">
    <source>
        <dbReference type="Proteomes" id="UP000030665"/>
    </source>
</evidence>
<sequence>MDQEVMDIVNIAKELGGEGFTDMIEDDIRERIGDCEKLSTDKELEEMMQSPKGCDDDDDVMEDTGASGLMDMIAEYDPSMEHGIMVIRRIMAPLKLLQDLFDQAKKRKRQLVPYKKVFK</sequence>
<dbReference type="AlphaFoldDB" id="A0A077ZFE2"/>
<dbReference type="EMBL" id="HG806498">
    <property type="protein sequence ID" value="CDW59122.1"/>
    <property type="molecule type" value="Genomic_DNA"/>
</dbReference>
<keyword evidence="2" id="KW-1185">Reference proteome</keyword>
<dbReference type="STRING" id="36087.A0A077ZFE2"/>
<proteinExistence type="predicted"/>
<gene>
    <name evidence="1" type="ORF">TTRE_0000745201</name>
</gene>
<accession>A0A077ZFE2</accession>
<protein>
    <submittedName>
        <fullName evidence="1">Uncharacterized protein</fullName>
    </submittedName>
</protein>
<organism evidence="1 2">
    <name type="scientific">Trichuris trichiura</name>
    <name type="common">Whipworm</name>
    <name type="synonym">Trichocephalus trichiurus</name>
    <dbReference type="NCBI Taxonomy" id="36087"/>
    <lineage>
        <taxon>Eukaryota</taxon>
        <taxon>Metazoa</taxon>
        <taxon>Ecdysozoa</taxon>
        <taxon>Nematoda</taxon>
        <taxon>Enoplea</taxon>
        <taxon>Dorylaimia</taxon>
        <taxon>Trichinellida</taxon>
        <taxon>Trichuridae</taxon>
        <taxon>Trichuris</taxon>
    </lineage>
</organism>
<evidence type="ECO:0000313" key="1">
    <source>
        <dbReference type="EMBL" id="CDW59122.1"/>
    </source>
</evidence>